<comment type="catalytic activity">
    <reaction evidence="14">
        <text>2'-deoxyribonucleotide-(2'-deoxyribose 5'-phosphate)-2'-deoxyribonucleotide-DNA = a 3'-end 2'-deoxyribonucleotide-(2,3-dehydro-2,3-deoxyribose 5'-phosphate)-DNA + a 5'-end 5'-phospho-2'-deoxyribonucleoside-DNA + H(+)</text>
        <dbReference type="Rhea" id="RHEA:66592"/>
        <dbReference type="Rhea" id="RHEA-COMP:13180"/>
        <dbReference type="Rhea" id="RHEA-COMP:16897"/>
        <dbReference type="Rhea" id="RHEA-COMP:17067"/>
        <dbReference type="ChEBI" id="CHEBI:15378"/>
        <dbReference type="ChEBI" id="CHEBI:136412"/>
        <dbReference type="ChEBI" id="CHEBI:157695"/>
        <dbReference type="ChEBI" id="CHEBI:167181"/>
        <dbReference type="EC" id="4.2.99.18"/>
    </reaction>
</comment>
<dbReference type="PANTHER" id="PTHR42697:SF1">
    <property type="entry name" value="ENDONUCLEASE 8"/>
    <property type="match status" value="1"/>
</dbReference>
<dbReference type="Gene3D" id="3.20.190.10">
    <property type="entry name" value="MutM-like, N-terminal"/>
    <property type="match status" value="1"/>
</dbReference>
<dbReference type="PROSITE" id="PS51068">
    <property type="entry name" value="FPG_CAT"/>
    <property type="match status" value="1"/>
</dbReference>
<dbReference type="InterPro" id="IPR010979">
    <property type="entry name" value="Ribosomal_uS13-like_H2TH"/>
</dbReference>
<dbReference type="AlphaFoldDB" id="A0A1H7R1P1"/>
<dbReference type="InterPro" id="IPR035937">
    <property type="entry name" value="FPG_N"/>
</dbReference>
<dbReference type="RefSeq" id="WP_075007025.1">
    <property type="nucleotide sequence ID" value="NZ_FOAP01000006.1"/>
</dbReference>
<dbReference type="GO" id="GO:0008270">
    <property type="term" value="F:zinc ion binding"/>
    <property type="evidence" value="ECO:0007669"/>
    <property type="project" value="UniProtKB-KW"/>
</dbReference>
<keyword evidence="10" id="KW-0234">DNA repair</keyword>
<dbReference type="PANTHER" id="PTHR42697">
    <property type="entry name" value="ENDONUCLEASE 8"/>
    <property type="match status" value="1"/>
</dbReference>
<accession>A0A1H7R1P1</accession>
<sequence length="270" mass="30030">MPEGNIIHRLARVHHRWLAGRQFTADSPQGRFSQDARRLSGRTLLAVEAHGKHLFHHFEGGVHLHLHLGLFGNIRHFRAGAPPPSAACRLRLASPHATLYLSGPQSCELLSPEAERTLRARLGEDPLRPEASPARAFEALRRSRAPLATVLLDQERISGVGNILRAEALFLAHLPPQLPASELRPEDFERLWAALRLLLEDAARDGRIVTPHAPPTALTLPGKRREDRFTVYDREGQPCPRCATPIVRLALSGRGLFFCPSCQAPRGKKR</sequence>
<evidence type="ECO:0000256" key="8">
    <source>
        <dbReference type="ARBA" id="ARBA00022833"/>
    </source>
</evidence>
<keyword evidence="11" id="KW-0456">Lyase</keyword>
<dbReference type="GO" id="GO:0006284">
    <property type="term" value="P:base-excision repair"/>
    <property type="evidence" value="ECO:0007669"/>
    <property type="project" value="InterPro"/>
</dbReference>
<keyword evidence="5" id="KW-0227">DNA damage</keyword>
<dbReference type="Proteomes" id="UP000182719">
    <property type="component" value="Unassembled WGS sequence"/>
</dbReference>
<dbReference type="PROSITE" id="PS51066">
    <property type="entry name" value="ZF_FPG_2"/>
    <property type="match status" value="1"/>
</dbReference>
<evidence type="ECO:0000256" key="6">
    <source>
        <dbReference type="ARBA" id="ARBA00022771"/>
    </source>
</evidence>
<organism evidence="18 19">
    <name type="scientific">Stigmatella aurantiaca</name>
    <dbReference type="NCBI Taxonomy" id="41"/>
    <lineage>
        <taxon>Bacteria</taxon>
        <taxon>Pseudomonadati</taxon>
        <taxon>Myxococcota</taxon>
        <taxon>Myxococcia</taxon>
        <taxon>Myxococcales</taxon>
        <taxon>Cystobacterineae</taxon>
        <taxon>Archangiaceae</taxon>
        <taxon>Stigmatella</taxon>
    </lineage>
</organism>
<keyword evidence="18" id="KW-0540">Nuclease</keyword>
<keyword evidence="18" id="KW-0255">Endonuclease</keyword>
<comment type="similarity">
    <text evidence="2">Belongs to the FPG family.</text>
</comment>
<evidence type="ECO:0000259" key="17">
    <source>
        <dbReference type="PROSITE" id="PS51068"/>
    </source>
</evidence>
<reference evidence="19" key="1">
    <citation type="submission" date="2016-10" db="EMBL/GenBank/DDBJ databases">
        <authorList>
            <person name="Varghese N."/>
            <person name="Submissions S."/>
        </authorList>
    </citation>
    <scope>NUCLEOTIDE SEQUENCE [LARGE SCALE GENOMIC DNA]</scope>
    <source>
        <strain evidence="19">DSM 17044</strain>
    </source>
</reference>
<dbReference type="Pfam" id="PF01149">
    <property type="entry name" value="Fapy_DNA_glyco"/>
    <property type="match status" value="1"/>
</dbReference>
<dbReference type="SUPFAM" id="SSF81624">
    <property type="entry name" value="N-terminal domain of MutM-like DNA repair proteins"/>
    <property type="match status" value="1"/>
</dbReference>
<name>A0A1H7R1P1_STIAU</name>
<keyword evidence="6 15" id="KW-0863">Zinc-finger</keyword>
<gene>
    <name evidence="18" type="ORF">SAMN05444354_106350</name>
</gene>
<evidence type="ECO:0000256" key="3">
    <source>
        <dbReference type="ARBA" id="ARBA00012720"/>
    </source>
</evidence>
<dbReference type="SUPFAM" id="SSF46946">
    <property type="entry name" value="S13-like H2TH domain"/>
    <property type="match status" value="1"/>
</dbReference>
<evidence type="ECO:0000256" key="5">
    <source>
        <dbReference type="ARBA" id="ARBA00022763"/>
    </source>
</evidence>
<keyword evidence="7" id="KW-0378">Hydrolase</keyword>
<dbReference type="CDD" id="cd08970">
    <property type="entry name" value="AcNei1_N"/>
    <property type="match status" value="1"/>
</dbReference>
<evidence type="ECO:0000256" key="12">
    <source>
        <dbReference type="ARBA" id="ARBA00023268"/>
    </source>
</evidence>
<dbReference type="Pfam" id="PF06831">
    <property type="entry name" value="H2TH"/>
    <property type="match status" value="1"/>
</dbReference>
<dbReference type="GO" id="GO:0000703">
    <property type="term" value="F:oxidized pyrimidine nucleobase lesion DNA N-glycosylase activity"/>
    <property type="evidence" value="ECO:0007669"/>
    <property type="project" value="TreeGrafter"/>
</dbReference>
<keyword evidence="13" id="KW-0326">Glycosidase</keyword>
<dbReference type="InterPro" id="IPR010663">
    <property type="entry name" value="Znf_FPG/IleRS"/>
</dbReference>
<dbReference type="InterPro" id="IPR015886">
    <property type="entry name" value="H2TH_FPG"/>
</dbReference>
<evidence type="ECO:0000256" key="15">
    <source>
        <dbReference type="PROSITE-ProRule" id="PRU00391"/>
    </source>
</evidence>
<dbReference type="InterPro" id="IPR012319">
    <property type="entry name" value="FPG_cat"/>
</dbReference>
<dbReference type="InterPro" id="IPR015887">
    <property type="entry name" value="DNA_glyclase_Znf_dom_DNA_BS"/>
</dbReference>
<keyword evidence="8" id="KW-0862">Zinc</keyword>
<dbReference type="EC" id="4.2.99.18" evidence="3"/>
<evidence type="ECO:0000256" key="2">
    <source>
        <dbReference type="ARBA" id="ARBA00009409"/>
    </source>
</evidence>
<feature type="domain" description="Formamidopyrimidine-DNA glycosylase catalytic" evidence="17">
    <location>
        <begin position="2"/>
        <end position="99"/>
    </location>
</feature>
<keyword evidence="9" id="KW-0238">DNA-binding</keyword>
<dbReference type="Gene3D" id="1.10.8.50">
    <property type="match status" value="1"/>
</dbReference>
<dbReference type="SUPFAM" id="SSF57716">
    <property type="entry name" value="Glucocorticoid receptor-like (DNA-binding domain)"/>
    <property type="match status" value="1"/>
</dbReference>
<keyword evidence="19" id="KW-1185">Reference proteome</keyword>
<dbReference type="SMART" id="SM00898">
    <property type="entry name" value="Fapy_DNA_glyco"/>
    <property type="match status" value="1"/>
</dbReference>
<evidence type="ECO:0000256" key="9">
    <source>
        <dbReference type="ARBA" id="ARBA00023125"/>
    </source>
</evidence>
<evidence type="ECO:0000256" key="4">
    <source>
        <dbReference type="ARBA" id="ARBA00022723"/>
    </source>
</evidence>
<dbReference type="Pfam" id="PF06827">
    <property type="entry name" value="zf-FPG_IleRS"/>
    <property type="match status" value="1"/>
</dbReference>
<evidence type="ECO:0000313" key="19">
    <source>
        <dbReference type="Proteomes" id="UP000182719"/>
    </source>
</evidence>
<dbReference type="GO" id="GO:0003684">
    <property type="term" value="F:damaged DNA binding"/>
    <property type="evidence" value="ECO:0007669"/>
    <property type="project" value="InterPro"/>
</dbReference>
<dbReference type="GO" id="GO:0140078">
    <property type="term" value="F:class I DNA-(apurinic or apyrimidinic site) endonuclease activity"/>
    <property type="evidence" value="ECO:0007669"/>
    <property type="project" value="UniProtKB-EC"/>
</dbReference>
<evidence type="ECO:0000256" key="11">
    <source>
        <dbReference type="ARBA" id="ARBA00023239"/>
    </source>
</evidence>
<evidence type="ECO:0000256" key="1">
    <source>
        <dbReference type="ARBA" id="ARBA00001947"/>
    </source>
</evidence>
<evidence type="ECO:0000256" key="13">
    <source>
        <dbReference type="ARBA" id="ARBA00023295"/>
    </source>
</evidence>
<keyword evidence="4" id="KW-0479">Metal-binding</keyword>
<evidence type="ECO:0000256" key="7">
    <source>
        <dbReference type="ARBA" id="ARBA00022801"/>
    </source>
</evidence>
<dbReference type="SMART" id="SM01232">
    <property type="entry name" value="H2TH"/>
    <property type="match status" value="1"/>
</dbReference>
<proteinExistence type="inferred from homology"/>
<feature type="domain" description="FPG-type" evidence="16">
    <location>
        <begin position="230"/>
        <end position="264"/>
    </location>
</feature>
<dbReference type="InterPro" id="IPR000214">
    <property type="entry name" value="Znf_DNA_glyclase/AP_lyase"/>
</dbReference>
<comment type="cofactor">
    <cofactor evidence="1">
        <name>Zn(2+)</name>
        <dbReference type="ChEBI" id="CHEBI:29105"/>
    </cofactor>
</comment>
<evidence type="ECO:0000256" key="14">
    <source>
        <dbReference type="ARBA" id="ARBA00044632"/>
    </source>
</evidence>
<evidence type="ECO:0000256" key="10">
    <source>
        <dbReference type="ARBA" id="ARBA00023204"/>
    </source>
</evidence>
<evidence type="ECO:0000313" key="18">
    <source>
        <dbReference type="EMBL" id="SEL54062.1"/>
    </source>
</evidence>
<dbReference type="EMBL" id="FOAP01000006">
    <property type="protein sequence ID" value="SEL54062.1"/>
    <property type="molecule type" value="Genomic_DNA"/>
</dbReference>
<protein>
    <recommendedName>
        <fullName evidence="3">DNA-(apurinic or apyrimidinic site) lyase</fullName>
        <ecNumber evidence="3">4.2.99.18</ecNumber>
    </recommendedName>
</protein>
<dbReference type="PROSITE" id="PS01242">
    <property type="entry name" value="ZF_FPG_1"/>
    <property type="match status" value="1"/>
</dbReference>
<dbReference type="OrthoDB" id="9800855at2"/>
<evidence type="ECO:0000259" key="16">
    <source>
        <dbReference type="PROSITE" id="PS51066"/>
    </source>
</evidence>
<keyword evidence="12" id="KW-0511">Multifunctional enzyme</keyword>